<name>A0ABR1IPZ2_9AGAR</name>
<feature type="compositionally biased region" description="Acidic residues" evidence="1">
    <location>
        <begin position="79"/>
        <end position="92"/>
    </location>
</feature>
<protein>
    <submittedName>
        <fullName evidence="2">Uncharacterized protein</fullName>
    </submittedName>
</protein>
<evidence type="ECO:0000313" key="3">
    <source>
        <dbReference type="Proteomes" id="UP001498398"/>
    </source>
</evidence>
<evidence type="ECO:0000256" key="1">
    <source>
        <dbReference type="SAM" id="MobiDB-lite"/>
    </source>
</evidence>
<feature type="compositionally biased region" description="Polar residues" evidence="1">
    <location>
        <begin position="41"/>
        <end position="53"/>
    </location>
</feature>
<keyword evidence="3" id="KW-1185">Reference proteome</keyword>
<feature type="compositionally biased region" description="Polar residues" evidence="1">
    <location>
        <begin position="24"/>
        <end position="34"/>
    </location>
</feature>
<feature type="compositionally biased region" description="Basic and acidic residues" evidence="1">
    <location>
        <begin position="54"/>
        <end position="63"/>
    </location>
</feature>
<proteinExistence type="predicted"/>
<organism evidence="2 3">
    <name type="scientific">Marasmiellus scandens</name>
    <dbReference type="NCBI Taxonomy" id="2682957"/>
    <lineage>
        <taxon>Eukaryota</taxon>
        <taxon>Fungi</taxon>
        <taxon>Dikarya</taxon>
        <taxon>Basidiomycota</taxon>
        <taxon>Agaricomycotina</taxon>
        <taxon>Agaricomycetes</taxon>
        <taxon>Agaricomycetidae</taxon>
        <taxon>Agaricales</taxon>
        <taxon>Marasmiineae</taxon>
        <taxon>Omphalotaceae</taxon>
        <taxon>Marasmiellus</taxon>
    </lineage>
</organism>
<dbReference type="Proteomes" id="UP001498398">
    <property type="component" value="Unassembled WGS sequence"/>
</dbReference>
<dbReference type="EMBL" id="JBANRG010000098">
    <property type="protein sequence ID" value="KAK7436101.1"/>
    <property type="molecule type" value="Genomic_DNA"/>
</dbReference>
<accession>A0ABR1IPZ2</accession>
<evidence type="ECO:0000313" key="2">
    <source>
        <dbReference type="EMBL" id="KAK7436101.1"/>
    </source>
</evidence>
<sequence>MASSVEASRASMPEDNTLPMASSVEISRVNSPEIQSLPHISDQSSDSCATSVRTRADTPDEFYHSSYDTASSNPLSTASDDDESDHSSEDSYEESELLVTLSIIDDLYLRLSEVLEYKSLRSWMDQLVVQYLHLNNSDLTEGNHFTHVMMPRIQLRDLQLTYWALQPEASFLSPKSLHWFRVLGHQLTKAIQWIDDFANWVDHGVNALRTAYSGRQLLFQTEFLDTLLRP</sequence>
<reference evidence="2 3" key="1">
    <citation type="submission" date="2024-01" db="EMBL/GenBank/DDBJ databases">
        <title>A draft genome for the cacao thread blight pathogen Marasmiellus scandens.</title>
        <authorList>
            <person name="Baruah I.K."/>
            <person name="Leung J."/>
            <person name="Bukari Y."/>
            <person name="Amoako-Attah I."/>
            <person name="Meinhardt L.W."/>
            <person name="Bailey B.A."/>
            <person name="Cohen S.P."/>
        </authorList>
    </citation>
    <scope>NUCLEOTIDE SEQUENCE [LARGE SCALE GENOMIC DNA]</scope>
    <source>
        <strain evidence="2 3">GH-19</strain>
    </source>
</reference>
<feature type="compositionally biased region" description="Polar residues" evidence="1">
    <location>
        <begin position="66"/>
        <end position="78"/>
    </location>
</feature>
<comment type="caution">
    <text evidence="2">The sequence shown here is derived from an EMBL/GenBank/DDBJ whole genome shotgun (WGS) entry which is preliminary data.</text>
</comment>
<feature type="region of interest" description="Disordered" evidence="1">
    <location>
        <begin position="1"/>
        <end position="92"/>
    </location>
</feature>
<gene>
    <name evidence="2" type="ORF">VKT23_019303</name>
</gene>